<dbReference type="InterPro" id="IPR013662">
    <property type="entry name" value="RIH_assoc-dom"/>
</dbReference>
<dbReference type="SMART" id="SM00472">
    <property type="entry name" value="MIR"/>
    <property type="match status" value="3"/>
</dbReference>
<keyword evidence="7 13" id="KW-1133">Transmembrane helix</keyword>
<feature type="transmembrane region" description="Helical" evidence="13">
    <location>
        <begin position="2432"/>
        <end position="2459"/>
    </location>
</feature>
<evidence type="ECO:0000259" key="15">
    <source>
        <dbReference type="SMART" id="SM00472"/>
    </source>
</evidence>
<keyword evidence="3 13" id="KW-0813">Transport</keyword>
<keyword evidence="13" id="KW-0109">Calcium transport</keyword>
<dbReference type="Gene3D" id="1.25.10.30">
    <property type="entry name" value="IP3 receptor type 1 binding core, RIH domain"/>
    <property type="match status" value="1"/>
</dbReference>
<dbReference type="InterPro" id="IPR015925">
    <property type="entry name" value="Ryanodine_IP3_receptor"/>
</dbReference>
<dbReference type="SUPFAM" id="SSF100909">
    <property type="entry name" value="IP3 receptor type 1 binding core, domain 2"/>
    <property type="match status" value="2"/>
</dbReference>
<feature type="compositionally biased region" description="Basic and acidic residues" evidence="14">
    <location>
        <begin position="2578"/>
        <end position="2594"/>
    </location>
</feature>
<dbReference type="Pfam" id="PF01365">
    <property type="entry name" value="RYDR_ITPR"/>
    <property type="match status" value="2"/>
</dbReference>
<dbReference type="Pfam" id="PF08709">
    <property type="entry name" value="Ins145_P3_rec"/>
    <property type="match status" value="1"/>
</dbReference>
<evidence type="ECO:0000313" key="16">
    <source>
        <dbReference type="EMBL" id="OWF52185.1"/>
    </source>
</evidence>
<comment type="caution">
    <text evidence="16">The sequence shown here is derived from an EMBL/GenBank/DDBJ whole genome shotgun (WGS) entry which is preliminary data.</text>
</comment>
<keyword evidence="4 13" id="KW-0812">Transmembrane</keyword>
<evidence type="ECO:0000256" key="9">
    <source>
        <dbReference type="ARBA" id="ARBA00023136"/>
    </source>
</evidence>
<evidence type="ECO:0000256" key="11">
    <source>
        <dbReference type="ARBA" id="ARBA00023286"/>
    </source>
</evidence>
<dbReference type="GO" id="GO:0051209">
    <property type="term" value="P:release of sequestered calcium ion into cytosol"/>
    <property type="evidence" value="ECO:0007669"/>
    <property type="project" value="UniProtKB-UniRule"/>
</dbReference>
<dbReference type="Pfam" id="PF02815">
    <property type="entry name" value="MIR"/>
    <property type="match status" value="1"/>
</dbReference>
<keyword evidence="8 13" id="KW-0406">Ion transport</keyword>
<keyword evidence="10 13" id="KW-0675">Receptor</keyword>
<proteinExistence type="inferred from homology"/>
<evidence type="ECO:0000256" key="5">
    <source>
        <dbReference type="ARBA" id="ARBA00022737"/>
    </source>
</evidence>
<dbReference type="PANTHER" id="PTHR13715">
    <property type="entry name" value="RYANODINE RECEPTOR AND IP3 RECEPTOR"/>
    <property type="match status" value="1"/>
</dbReference>
<dbReference type="Gene3D" id="1.10.287.70">
    <property type="match status" value="1"/>
</dbReference>
<keyword evidence="5" id="KW-0677">Repeat</keyword>
<keyword evidence="13" id="KW-0106">Calcium</keyword>
<feature type="domain" description="MIR" evidence="15">
    <location>
        <begin position="305"/>
        <end position="351"/>
    </location>
</feature>
<comment type="similarity">
    <text evidence="2 13">Belongs to the InsP3 receptor family.</text>
</comment>
<dbReference type="InterPro" id="IPR005821">
    <property type="entry name" value="Ion_trans_dom"/>
</dbReference>
<comment type="function">
    <text evidence="13">Receptor for inositol 1,4,5-trisphosphate, a second messenger that mediates the release of intracellular calcium.</text>
</comment>
<dbReference type="Pfam" id="PF08454">
    <property type="entry name" value="RIH_assoc"/>
    <property type="match status" value="1"/>
</dbReference>
<keyword evidence="12 13" id="KW-0407">Ion channel</keyword>
<evidence type="ECO:0000256" key="10">
    <source>
        <dbReference type="ARBA" id="ARBA00023170"/>
    </source>
</evidence>
<dbReference type="InterPro" id="IPR000493">
    <property type="entry name" value="InsP3_rcpt"/>
</dbReference>
<evidence type="ECO:0000256" key="7">
    <source>
        <dbReference type="ARBA" id="ARBA00022989"/>
    </source>
</evidence>
<dbReference type="Pfam" id="PF00520">
    <property type="entry name" value="Ion_trans"/>
    <property type="match status" value="1"/>
</dbReference>
<evidence type="ECO:0000256" key="4">
    <source>
        <dbReference type="ARBA" id="ARBA00022692"/>
    </source>
</evidence>
<evidence type="ECO:0000256" key="14">
    <source>
        <dbReference type="SAM" id="MobiDB-lite"/>
    </source>
</evidence>
<feature type="transmembrane region" description="Helical" evidence="13">
    <location>
        <begin position="2195"/>
        <end position="2218"/>
    </location>
</feature>
<evidence type="ECO:0000256" key="13">
    <source>
        <dbReference type="RuleBase" id="RU368044"/>
    </source>
</evidence>
<protein>
    <recommendedName>
        <fullName evidence="13">Inositol 1,4,5-trisphosphate receptor</fullName>
    </recommendedName>
</protein>
<keyword evidence="11 13" id="KW-1071">Ligand-gated ion channel</keyword>
<evidence type="ECO:0000313" key="17">
    <source>
        <dbReference type="Proteomes" id="UP000242188"/>
    </source>
</evidence>
<dbReference type="Proteomes" id="UP000242188">
    <property type="component" value="Unassembled WGS sequence"/>
</dbReference>
<evidence type="ECO:0000256" key="8">
    <source>
        <dbReference type="ARBA" id="ARBA00023065"/>
    </source>
</evidence>
<feature type="domain" description="MIR" evidence="15">
    <location>
        <begin position="235"/>
        <end position="299"/>
    </location>
</feature>
<keyword evidence="17" id="KW-1185">Reference proteome</keyword>
<comment type="domain">
    <text evidence="13">The receptor contains a calcium channel in its C-terminal extremity. Its large N-terminal cytoplasmic region has the ligand-binding site in the N-terminus and modulatory sites in the middle portion immediately upstream of the channel region.</text>
</comment>
<keyword evidence="6 13" id="KW-0256">Endoplasmic reticulum</keyword>
<name>A0A210QTY0_MIZYE</name>
<feature type="compositionally biased region" description="Low complexity" evidence="14">
    <location>
        <begin position="1791"/>
        <end position="1809"/>
    </location>
</feature>
<feature type="region of interest" description="Disordered" evidence="14">
    <location>
        <begin position="2578"/>
        <end position="2602"/>
    </location>
</feature>
<evidence type="ECO:0000256" key="6">
    <source>
        <dbReference type="ARBA" id="ARBA00022824"/>
    </source>
</evidence>
<gene>
    <name evidence="16" type="ORF">KP79_PYT20084</name>
</gene>
<dbReference type="Gene3D" id="2.80.10.50">
    <property type="match status" value="2"/>
</dbReference>
<dbReference type="PRINTS" id="PR00779">
    <property type="entry name" value="INSP3RECEPTR"/>
</dbReference>
<evidence type="ECO:0000256" key="3">
    <source>
        <dbReference type="ARBA" id="ARBA00022448"/>
    </source>
</evidence>
<evidence type="ECO:0000256" key="2">
    <source>
        <dbReference type="ARBA" id="ARBA00009453"/>
    </source>
</evidence>
<dbReference type="GO" id="GO:0005789">
    <property type="term" value="C:endoplasmic reticulum membrane"/>
    <property type="evidence" value="ECO:0007669"/>
    <property type="project" value="UniProtKB-SubCell"/>
</dbReference>
<comment type="subcellular location">
    <subcellularLocation>
        <location evidence="1 13">Endoplasmic reticulum membrane</location>
        <topology evidence="1 13">Multi-pass membrane protein</topology>
    </subcellularLocation>
</comment>
<dbReference type="CDD" id="cd23280">
    <property type="entry name" value="beta-trefoil_MIR_itr-1-like"/>
    <property type="match status" value="1"/>
</dbReference>
<keyword evidence="13" id="KW-0107">Calcium channel</keyword>
<comment type="subunit">
    <text evidence="13">Homotetramer.</text>
</comment>
<dbReference type="InterPro" id="IPR014821">
    <property type="entry name" value="Ins145_P3_rcpt"/>
</dbReference>
<sequence length="2602" mass="300179">MDDTLSVGDVVCLYSSESYGFLLTTQSSSVHNQLAVGSRQDRVRPDIQDQHVISFEICVANRYKLNKKYRKLCSKLNEDPENLSLRTNTTQAQLAAYSENDDNNLEQKRQQGKKVVYGQVVQLRNIFSKKYIHVSTTKTSDTESNNMAVELLDHNAKHGQFKIMPRYKVKAEGDVVQVDDQIVLESVKSPSSYLHVSKGTVGISSVYSKCHELNLSVQQSGFTIYRKHKPGAEDETKVKVGDVIRFYHKEMEAYLVAEGLFDQPLLEDVHLRMRPMDQTNPKTLFPSTSAVTYWQIELQDGPISGGILKWEQQCKIIHMCSRKYLTYTTEKKVTLTSDHDDPRTVFRLHPVIRENDDIPVDSYCRIEHVVSGYWLHAVMAEYKRKQETTTTDTKAMGSLKWTSAQLKQSGKKKKGKDPKIQVGAIPEKQYDDAFTIQSVEPELVEIFNYMAGMVPFIQKLVKDKNSGLTLNAKMAHDALTALSEMREFMVVNSVPSKKRQKLMRNLRIVELLVQLLQIPFRGSPDQLHLTRIFVEAYDVLYTYLMGDSRKNELYIAKYIDFFLSQFEYKEGQIGLNAAHMVMELIRDNRKIVDRISHEHIDKFVELLRRDKNYRYLDLLSVLCVCDGVSIADNQKYITEVWLMKGTRNCVFNTDLGQKIGKMQGVIYVSTNMCKTWMELAEFAKRHDNDETYLFLVHQLELFGMLCHGQNDFSIKVITEQLNYLTWDEAFTCLSDHRLPDQLRAQYCDLIITMFVDIGDNHSVIDRVKLSYIYDEIDQFEHDFVDAIDITQSTTYKYFPSISDWISKFLNKNSDMTASEIGNNTLVKQVLRLVHYLVSFGFYYKSEDIKKLMGPLMSLIDGRNDKPYPNIIGKEGEEVMKHFNQTGRYQRSPETQAVVDAKCQALQVLNLFFNFVFNLRLEKFMHLFKNTHTQANSTSIPAPELGALLYETFDLSKNLGPHLLRVSKHAMKKLNEIFDETAFLKGYDLVDVLKDLSNYQYDEMVRMSMHLLNRFYSAHNNLFNRAVQAQVCITDSSVAVYKDLENILPKMRRYSTAKLNDDQTLELCGILERLNKMCHLENEPEEPHGMNQSILYNHGVLEDAFTILTQEIDVKLLEQYSGQRKIFQKTFTLLKLMARSNKLVQGRLFDRLDMLLSKEGAGPELAEALTEVFTGNSNTCMKISGTQVMKVMGIVAKQRENVPQFLDLLNAIVKVEELDLPLKRNQGFVMQYFMQFRSDVAFVIDQDENAREKTLTENNHKDLQYLIAMVDMLATCAEGENRFIESICQTIFKIPELLRILNNKKITDNLKRPFLRFFIWVYLNTAGGMIESGAGDLPHDTAMWEYLNGLNETLRDTTEFIKTDPNTVKLLLKRPPAKWVPLHIRLQSDKGSNKQELVRGTLHYLFDGVMPFLQIFCRNYYQPDASMFPSEPQHLDDLARNVTDFMTVVAPLISLEKQMKNIVSCMTTVLSASTLPVSDMEEFQEQYGGKIQQDVRSDARKMYEDFYETEEDINLQLNVFAVNMKVAYGGINTVEVQLGHGSPDVEYSELGGDEELPLGAEFQDHLACLIDKRQKKTVDRYAMAEKLVKQLEISANLTHLNEKQKLEQVELDVKCLQLLRGLIHNEMISLPEDWEGQSQTHKRQLRVIEEVQNALNTYGAVTSVLEHLSRPQDNVVREVLSFLAALLFNGNDEVQASLISFFTGTREETFFFSIKGRMNMSAIATREKRLLQAMHTAKMDEAIQQAKALKKAMQTGHMATMEIMKANQMNSMLSMAKRSMANLQIGSRMRLGGSRRSVVGGSRRLGSRSLKPGTSSHSPRSNNMLMPPNGVAGQQGSVMIGNKNTKVAPIVNPEIQVENVEDEELEELMQHAYDMTADLDFHDDGYIELVLRILGLMCDNQYSGLQDYLREQPDNIKSVNLVAETTRFLNILYSNINDRSMALIVQLFDTLVEFTSGNQQNQAVVFDNKICDYINHILRVGVFKGCKEKDVYILKRSIATLIKSLSEENPPDMNDDNPMATLAKVDLDILKMLQSRPSCMEVMEYLDTDTLVNTMTESYLQIQRNNPDFEEIRTLVTDTGFAYFHILCRKLDLDEKLDTTSFIRTLEQEAAWTFFSENTLSIEILKDDVLQKIYYRVKDKKVLRNEIKEKFKYEVDRTSPSNKLRDFMDWASDVIQDIKYQRKVYSNSLGRLLVNLWLPMNYIVLFLSFIICVVILVVWRDPKTVAGDSDTQSSVPELSIDNYYIFLYIVGGIHNFLCFLIYVTFLISNSPTFPPWNLFLRLVGKNKDDDMEFKSWHEKKTDSHLEVKIYSFKSLYYLCVLAMSILGTVFHGYFFAFHLLHIAELNQLLKRVILAVTTNGKSLMMVTLLGLAILFIYSLVAFALLREQYFLEAGGRHCRTVGQCFITMIHHGLVDSPYTTIEAEMNNNNYNDVLMLTVFDVTFFILITTIGLNIIFGIIVDTFSQLRDSKWEIDKDMMNNCFICSRESYDFERQGGGFEKHVREEHNQWAYLFFFIHLDETRPNDYSALELYVFKMLQTAKYDFFPLNRALSLQNEEDTNERKLEQLRLSIEYMVNKMKEEEATREREKEKRRQLAWEQQHRK</sequence>
<reference evidence="16 17" key="1">
    <citation type="journal article" date="2017" name="Nat. Ecol. Evol.">
        <title>Scallop genome provides insights into evolution of bilaterian karyotype and development.</title>
        <authorList>
            <person name="Wang S."/>
            <person name="Zhang J."/>
            <person name="Jiao W."/>
            <person name="Li J."/>
            <person name="Xun X."/>
            <person name="Sun Y."/>
            <person name="Guo X."/>
            <person name="Huan P."/>
            <person name="Dong B."/>
            <person name="Zhang L."/>
            <person name="Hu X."/>
            <person name="Sun X."/>
            <person name="Wang J."/>
            <person name="Zhao C."/>
            <person name="Wang Y."/>
            <person name="Wang D."/>
            <person name="Huang X."/>
            <person name="Wang R."/>
            <person name="Lv J."/>
            <person name="Li Y."/>
            <person name="Zhang Z."/>
            <person name="Liu B."/>
            <person name="Lu W."/>
            <person name="Hui Y."/>
            <person name="Liang J."/>
            <person name="Zhou Z."/>
            <person name="Hou R."/>
            <person name="Li X."/>
            <person name="Liu Y."/>
            <person name="Li H."/>
            <person name="Ning X."/>
            <person name="Lin Y."/>
            <person name="Zhao L."/>
            <person name="Xing Q."/>
            <person name="Dou J."/>
            <person name="Li Y."/>
            <person name="Mao J."/>
            <person name="Guo H."/>
            <person name="Dou H."/>
            <person name="Li T."/>
            <person name="Mu C."/>
            <person name="Jiang W."/>
            <person name="Fu Q."/>
            <person name="Fu X."/>
            <person name="Miao Y."/>
            <person name="Liu J."/>
            <person name="Yu Q."/>
            <person name="Li R."/>
            <person name="Liao H."/>
            <person name="Li X."/>
            <person name="Kong Y."/>
            <person name="Jiang Z."/>
            <person name="Chourrout D."/>
            <person name="Li R."/>
            <person name="Bao Z."/>
        </authorList>
    </citation>
    <scope>NUCLEOTIDE SEQUENCE [LARGE SCALE GENOMIC DNA]</scope>
    <source>
        <strain evidence="16 17">PY_sf001</strain>
    </source>
</reference>
<feature type="domain" description="MIR" evidence="15">
    <location>
        <begin position="112"/>
        <end position="166"/>
    </location>
</feature>
<dbReference type="InterPro" id="IPR000699">
    <property type="entry name" value="RIH_dom"/>
</dbReference>
<feature type="transmembrane region" description="Helical" evidence="13">
    <location>
        <begin position="2242"/>
        <end position="2266"/>
    </location>
</feature>
<dbReference type="GO" id="GO:0005220">
    <property type="term" value="F:inositol 1,4,5-trisphosphate-gated calcium channel activity"/>
    <property type="evidence" value="ECO:0007669"/>
    <property type="project" value="UniProtKB-UniRule"/>
</dbReference>
<dbReference type="GO" id="GO:0070679">
    <property type="term" value="F:inositol 1,4,5 trisphosphate binding"/>
    <property type="evidence" value="ECO:0007669"/>
    <property type="project" value="UniProtKB-UniRule"/>
</dbReference>
<evidence type="ECO:0000256" key="12">
    <source>
        <dbReference type="ARBA" id="ARBA00023303"/>
    </source>
</evidence>
<dbReference type="InterPro" id="IPR036300">
    <property type="entry name" value="MIR_dom_sf"/>
</dbReference>
<dbReference type="SUPFAM" id="SSF82109">
    <property type="entry name" value="MIR domain"/>
    <property type="match status" value="1"/>
</dbReference>
<feature type="transmembrane region" description="Helical" evidence="13">
    <location>
        <begin position="2314"/>
        <end position="2341"/>
    </location>
</feature>
<feature type="region of interest" description="Disordered" evidence="14">
    <location>
        <begin position="1791"/>
        <end position="1826"/>
    </location>
</feature>
<feature type="compositionally biased region" description="Polar residues" evidence="14">
    <location>
        <begin position="1811"/>
        <end position="1823"/>
    </location>
</feature>
<dbReference type="STRING" id="6573.A0A210QTY0"/>
<keyword evidence="9 13" id="KW-0472">Membrane</keyword>
<dbReference type="InterPro" id="IPR035910">
    <property type="entry name" value="RyR/IP3R_RIH_dom_sf"/>
</dbReference>
<dbReference type="OrthoDB" id="300855at2759"/>
<dbReference type="PANTHER" id="PTHR13715:SF99">
    <property type="entry name" value="INOSITOL 1,4,5-TRISPHOSPHATE RECEPTOR-LIKE PROTEIN A"/>
    <property type="match status" value="1"/>
</dbReference>
<organism evidence="16 17">
    <name type="scientific">Mizuhopecten yessoensis</name>
    <name type="common">Japanese scallop</name>
    <name type="synonym">Patinopecten yessoensis</name>
    <dbReference type="NCBI Taxonomy" id="6573"/>
    <lineage>
        <taxon>Eukaryota</taxon>
        <taxon>Metazoa</taxon>
        <taxon>Spiralia</taxon>
        <taxon>Lophotrochozoa</taxon>
        <taxon>Mollusca</taxon>
        <taxon>Bivalvia</taxon>
        <taxon>Autobranchia</taxon>
        <taxon>Pteriomorphia</taxon>
        <taxon>Pectinida</taxon>
        <taxon>Pectinoidea</taxon>
        <taxon>Pectinidae</taxon>
        <taxon>Mizuhopecten</taxon>
    </lineage>
</organism>
<accession>A0A210QTY0</accession>
<feature type="transmembrane region" description="Helical" evidence="13">
    <location>
        <begin position="2362"/>
        <end position="2384"/>
    </location>
</feature>
<dbReference type="InterPro" id="IPR016093">
    <property type="entry name" value="MIR_motif"/>
</dbReference>
<dbReference type="EMBL" id="NEDP02001908">
    <property type="protein sequence ID" value="OWF52185.1"/>
    <property type="molecule type" value="Genomic_DNA"/>
</dbReference>
<evidence type="ECO:0000256" key="1">
    <source>
        <dbReference type="ARBA" id="ARBA00004477"/>
    </source>
</evidence>